<evidence type="ECO:0008006" key="3">
    <source>
        <dbReference type="Google" id="ProtNLM"/>
    </source>
</evidence>
<dbReference type="OrthoDB" id="3541837at2"/>
<proteinExistence type="predicted"/>
<evidence type="ECO:0000313" key="1">
    <source>
        <dbReference type="EMBL" id="PKZ41648.1"/>
    </source>
</evidence>
<reference evidence="1 2" key="1">
    <citation type="submission" date="2017-12" db="EMBL/GenBank/DDBJ databases">
        <title>Phylogenetic diversity of female urinary microbiome.</title>
        <authorList>
            <person name="Thomas-White K."/>
            <person name="Wolfe A.J."/>
        </authorList>
    </citation>
    <scope>NUCLEOTIDE SEQUENCE [LARGE SCALE GENOMIC DNA]</scope>
    <source>
        <strain evidence="1 2">UMB1298</strain>
    </source>
</reference>
<dbReference type="InterPro" id="IPR010985">
    <property type="entry name" value="Ribbon_hlx_hlx"/>
</dbReference>
<name>A0A2I1PAJ8_9MICO</name>
<comment type="caution">
    <text evidence="1">The sequence shown here is derived from an EMBL/GenBank/DDBJ whole genome shotgun (WGS) entry which is preliminary data.</text>
</comment>
<dbReference type="NCBIfam" id="NF041551">
    <property type="entry name" value="YlcI_YnfO_N"/>
    <property type="match status" value="1"/>
</dbReference>
<organism evidence="1 2">
    <name type="scientific">Kytococcus schroeteri</name>
    <dbReference type="NCBI Taxonomy" id="138300"/>
    <lineage>
        <taxon>Bacteria</taxon>
        <taxon>Bacillati</taxon>
        <taxon>Actinomycetota</taxon>
        <taxon>Actinomycetes</taxon>
        <taxon>Micrococcales</taxon>
        <taxon>Kytococcaceae</taxon>
        <taxon>Kytococcus</taxon>
    </lineage>
</organism>
<dbReference type="GO" id="GO:0006355">
    <property type="term" value="P:regulation of DNA-templated transcription"/>
    <property type="evidence" value="ECO:0007669"/>
    <property type="project" value="InterPro"/>
</dbReference>
<dbReference type="AlphaFoldDB" id="A0A2I1PAJ8"/>
<evidence type="ECO:0000313" key="2">
    <source>
        <dbReference type="Proteomes" id="UP000234206"/>
    </source>
</evidence>
<dbReference type="SUPFAM" id="SSF47598">
    <property type="entry name" value="Ribbon-helix-helix"/>
    <property type="match status" value="1"/>
</dbReference>
<dbReference type="RefSeq" id="WP_070703542.1">
    <property type="nucleotide sequence ID" value="NZ_JBHLVH010000012.1"/>
</dbReference>
<keyword evidence="2" id="KW-1185">Reference proteome</keyword>
<dbReference type="Proteomes" id="UP000234206">
    <property type="component" value="Unassembled WGS sequence"/>
</dbReference>
<dbReference type="EMBL" id="PKIZ01000011">
    <property type="protein sequence ID" value="PKZ41648.1"/>
    <property type="molecule type" value="Genomic_DNA"/>
</dbReference>
<dbReference type="Gene3D" id="1.10.1220.10">
    <property type="entry name" value="Met repressor-like"/>
    <property type="match status" value="1"/>
</dbReference>
<protein>
    <recommendedName>
        <fullName evidence="3">Ribbon-helix-helix protein, CopG family</fullName>
    </recommendedName>
</protein>
<dbReference type="CDD" id="cd22231">
    <property type="entry name" value="RHH_NikR_HicB-like"/>
    <property type="match status" value="1"/>
</dbReference>
<sequence>MSTQIAVRLPDELVASLDRLVSDGTAASRAELVSSALERHLRHLAALHDAEVLRTRGAEDDLDDLVAWTVGHVSVGD</sequence>
<gene>
    <name evidence="1" type="ORF">CYJ76_06985</name>
</gene>
<accession>A0A2I1PAJ8</accession>
<dbReference type="InterPro" id="IPR013321">
    <property type="entry name" value="Arc_rbn_hlx_hlx"/>
</dbReference>